<dbReference type="AlphaFoldDB" id="A0A8X6YD38"/>
<dbReference type="EMBL" id="BMAV01017277">
    <property type="protein sequence ID" value="GFY68821.1"/>
    <property type="molecule type" value="Genomic_DNA"/>
</dbReference>
<organism evidence="1 2">
    <name type="scientific">Trichonephila inaurata madagascariensis</name>
    <dbReference type="NCBI Taxonomy" id="2747483"/>
    <lineage>
        <taxon>Eukaryota</taxon>
        <taxon>Metazoa</taxon>
        <taxon>Ecdysozoa</taxon>
        <taxon>Arthropoda</taxon>
        <taxon>Chelicerata</taxon>
        <taxon>Arachnida</taxon>
        <taxon>Araneae</taxon>
        <taxon>Araneomorphae</taxon>
        <taxon>Entelegynae</taxon>
        <taxon>Araneoidea</taxon>
        <taxon>Nephilidae</taxon>
        <taxon>Trichonephila</taxon>
        <taxon>Trichonephila inaurata</taxon>
    </lineage>
</organism>
<gene>
    <name evidence="1" type="ORF">TNIN_149631</name>
</gene>
<proteinExistence type="predicted"/>
<reference evidence="1" key="1">
    <citation type="submission" date="2020-08" db="EMBL/GenBank/DDBJ databases">
        <title>Multicomponent nature underlies the extraordinary mechanical properties of spider dragline silk.</title>
        <authorList>
            <person name="Kono N."/>
            <person name="Nakamura H."/>
            <person name="Mori M."/>
            <person name="Yoshida Y."/>
            <person name="Ohtoshi R."/>
            <person name="Malay A.D."/>
            <person name="Moran D.A.P."/>
            <person name="Tomita M."/>
            <person name="Numata K."/>
            <person name="Arakawa K."/>
        </authorList>
    </citation>
    <scope>NUCLEOTIDE SEQUENCE</scope>
</reference>
<protein>
    <submittedName>
        <fullName evidence="1">Uncharacterized protein</fullName>
    </submittedName>
</protein>
<evidence type="ECO:0000313" key="2">
    <source>
        <dbReference type="Proteomes" id="UP000886998"/>
    </source>
</evidence>
<comment type="caution">
    <text evidence="1">The sequence shown here is derived from an EMBL/GenBank/DDBJ whole genome shotgun (WGS) entry which is preliminary data.</text>
</comment>
<keyword evidence="2" id="KW-1185">Reference proteome</keyword>
<name>A0A8X6YD38_9ARAC</name>
<sequence length="153" mass="17826">MTALRITSTVAVFLRVQIAHFERKMRSWTEAICWDSRLCLETPSISCNFKISSVQKKILSPGARQTAQVFRPTRKFKGDVIQRKIKKWLLCKCASTIRNNGNKVDLSTILRHYTVEGLKRRHTSVFENFKVHNTSETAYQVKDFKKNINSKYK</sequence>
<evidence type="ECO:0000313" key="1">
    <source>
        <dbReference type="EMBL" id="GFY68821.1"/>
    </source>
</evidence>
<dbReference type="Proteomes" id="UP000886998">
    <property type="component" value="Unassembled WGS sequence"/>
</dbReference>
<accession>A0A8X6YD38</accession>